<dbReference type="GO" id="GO:0008270">
    <property type="term" value="F:zinc ion binding"/>
    <property type="evidence" value="ECO:0007669"/>
    <property type="project" value="UniProtKB-KW"/>
</dbReference>
<dbReference type="KEGG" id="tpal:117650102"/>
<dbReference type="InterPro" id="IPR026516">
    <property type="entry name" value="THAP1/10"/>
</dbReference>
<dbReference type="PANTHER" id="PTHR46600:SF11">
    <property type="entry name" value="THAP DOMAIN-CONTAINING PROTEIN 10"/>
    <property type="match status" value="1"/>
</dbReference>
<feature type="domain" description="THAP-type" evidence="7">
    <location>
        <begin position="293"/>
        <end position="384"/>
    </location>
</feature>
<evidence type="ECO:0000313" key="8">
    <source>
        <dbReference type="Proteomes" id="UP000515158"/>
    </source>
</evidence>
<evidence type="ECO:0000256" key="2">
    <source>
        <dbReference type="ARBA" id="ARBA00022771"/>
    </source>
</evidence>
<keyword evidence="2 5" id="KW-0863">Zinc-finger</keyword>
<dbReference type="InParanoid" id="A0A6P8ZVF0"/>
<dbReference type="AlphaFoldDB" id="A0A6P8ZVF0"/>
<feature type="compositionally biased region" description="Polar residues" evidence="6">
    <location>
        <begin position="415"/>
        <end position="432"/>
    </location>
</feature>
<dbReference type="PANTHER" id="PTHR46600">
    <property type="entry name" value="THAP DOMAIN-CONTAINING"/>
    <property type="match status" value="1"/>
</dbReference>
<keyword evidence="1" id="KW-0479">Metal-binding</keyword>
<feature type="region of interest" description="Disordered" evidence="6">
    <location>
        <begin position="415"/>
        <end position="434"/>
    </location>
</feature>
<accession>A0A6P8ZVF0</accession>
<dbReference type="RefSeq" id="XP_034249303.1">
    <property type="nucleotide sequence ID" value="XM_034393412.1"/>
</dbReference>
<evidence type="ECO:0000256" key="1">
    <source>
        <dbReference type="ARBA" id="ARBA00022723"/>
    </source>
</evidence>
<dbReference type="Pfam" id="PF05485">
    <property type="entry name" value="THAP"/>
    <property type="match status" value="2"/>
</dbReference>
<dbReference type="GeneID" id="117650102"/>
<evidence type="ECO:0000256" key="6">
    <source>
        <dbReference type="SAM" id="MobiDB-lite"/>
    </source>
</evidence>
<dbReference type="OrthoDB" id="7683421at2759"/>
<keyword evidence="8" id="KW-1185">Reference proteome</keyword>
<dbReference type="SUPFAM" id="SSF57716">
    <property type="entry name" value="Glucocorticoid receptor-like (DNA-binding domain)"/>
    <property type="match status" value="2"/>
</dbReference>
<evidence type="ECO:0000256" key="4">
    <source>
        <dbReference type="ARBA" id="ARBA00023125"/>
    </source>
</evidence>
<feature type="domain" description="THAP-type" evidence="7">
    <location>
        <begin position="1"/>
        <end position="81"/>
    </location>
</feature>
<dbReference type="Proteomes" id="UP000515158">
    <property type="component" value="Unplaced"/>
</dbReference>
<dbReference type="SMART" id="SM00692">
    <property type="entry name" value="DM3"/>
    <property type="match status" value="2"/>
</dbReference>
<protein>
    <submittedName>
        <fullName evidence="9">Uncharacterized protein LOC117650102</fullName>
    </submittedName>
</protein>
<evidence type="ECO:0000256" key="5">
    <source>
        <dbReference type="PROSITE-ProRule" id="PRU00309"/>
    </source>
</evidence>
<dbReference type="InterPro" id="IPR006612">
    <property type="entry name" value="THAP_Znf"/>
</dbReference>
<keyword evidence="4 5" id="KW-0238">DNA-binding</keyword>
<sequence>MSDRRRCCVLSCRFATQPIVEGVRLFGLPKDQIQQTQWRQWINIQNKQECNTKNIFICSNHFLAEEKGNRKLKRGAVPSISVNDNGAEEHHQQVENHGQELQVECVAEQVYQQTEENQGQEQAVECVNVQPIQYFQLHQSGVYTATENIHQLERNQHQHETNQPPIVTAQPDQYNQYAFSSVVEIDMNQPDACSILAETGSFNLDTLFDEPEGYSILTETGSFNLDTLFDEENNNVFERGNFVQEQICPTLDNGNNLTSVISIPDDRSNARNDVLCRRTNQVEVPPNKLKTNTSRKCFAENCSNSNRQTVHTFPAIVINGQINHENLNRCKLWIKNSGNIELLNQYSSKLHGKHGLCSDHFDSSQYYNPQTRKRLLSKAVPTLYFSLPISDNDMIRFPKWGPDDIFADMTANDIENGTNESHVENDQQQNNHDTNEQCFRPDEYQNKFENILHTLEWRTCNSCKEKFFTKKSSKKQCSHSKPICSALSSENGFDPGDSKQLYHKLKYLSISALNIFMSFFYIFAC</sequence>
<evidence type="ECO:0000313" key="9">
    <source>
        <dbReference type="RefSeq" id="XP_034249303.1"/>
    </source>
</evidence>
<dbReference type="SMART" id="SM00980">
    <property type="entry name" value="THAP"/>
    <property type="match status" value="2"/>
</dbReference>
<dbReference type="Gene3D" id="6.20.210.20">
    <property type="entry name" value="THAP domain"/>
    <property type="match status" value="1"/>
</dbReference>
<dbReference type="GO" id="GO:0043565">
    <property type="term" value="F:sequence-specific DNA binding"/>
    <property type="evidence" value="ECO:0007669"/>
    <property type="project" value="InterPro"/>
</dbReference>
<keyword evidence="3" id="KW-0862">Zinc</keyword>
<gene>
    <name evidence="9" type="primary">LOC117650102</name>
</gene>
<evidence type="ECO:0000259" key="7">
    <source>
        <dbReference type="PROSITE" id="PS50950"/>
    </source>
</evidence>
<dbReference type="InterPro" id="IPR038441">
    <property type="entry name" value="THAP_Znf_sf"/>
</dbReference>
<reference evidence="9" key="1">
    <citation type="submission" date="2025-08" db="UniProtKB">
        <authorList>
            <consortium name="RefSeq"/>
        </authorList>
    </citation>
    <scope>IDENTIFICATION</scope>
    <source>
        <tissue evidence="9">Total insect</tissue>
    </source>
</reference>
<evidence type="ECO:0000256" key="3">
    <source>
        <dbReference type="ARBA" id="ARBA00022833"/>
    </source>
</evidence>
<name>A0A6P8ZVF0_THRPL</name>
<proteinExistence type="predicted"/>
<organism evidence="9">
    <name type="scientific">Thrips palmi</name>
    <name type="common">Melon thrips</name>
    <dbReference type="NCBI Taxonomy" id="161013"/>
    <lineage>
        <taxon>Eukaryota</taxon>
        <taxon>Metazoa</taxon>
        <taxon>Ecdysozoa</taxon>
        <taxon>Arthropoda</taxon>
        <taxon>Hexapoda</taxon>
        <taxon>Insecta</taxon>
        <taxon>Pterygota</taxon>
        <taxon>Neoptera</taxon>
        <taxon>Paraneoptera</taxon>
        <taxon>Thysanoptera</taxon>
        <taxon>Terebrantia</taxon>
        <taxon>Thripoidea</taxon>
        <taxon>Thripidae</taxon>
        <taxon>Thrips</taxon>
    </lineage>
</organism>
<dbReference type="PROSITE" id="PS50950">
    <property type="entry name" value="ZF_THAP"/>
    <property type="match status" value="2"/>
</dbReference>